<dbReference type="Proteomes" id="UP000256779">
    <property type="component" value="Unassembled WGS sequence"/>
</dbReference>
<protein>
    <submittedName>
        <fullName evidence="2">Uncharacterized protein</fullName>
    </submittedName>
</protein>
<dbReference type="RefSeq" id="WP_115869403.1">
    <property type="nucleotide sequence ID" value="NZ_QREG01000019.1"/>
</dbReference>
<name>A0A3D9KYK9_MARFU</name>
<gene>
    <name evidence="2" type="ORF">C7460_1194</name>
</gene>
<evidence type="ECO:0000256" key="1">
    <source>
        <dbReference type="SAM" id="Phobius"/>
    </source>
</evidence>
<accession>A0A3D9KYK9</accession>
<proteinExistence type="predicted"/>
<evidence type="ECO:0000313" key="2">
    <source>
        <dbReference type="EMBL" id="RED94893.1"/>
    </source>
</evidence>
<evidence type="ECO:0000313" key="3">
    <source>
        <dbReference type="Proteomes" id="UP000256779"/>
    </source>
</evidence>
<dbReference type="AlphaFoldDB" id="A0A3D9KYK9"/>
<reference evidence="2 3" key="1">
    <citation type="submission" date="2018-07" db="EMBL/GenBank/DDBJ databases">
        <title>Genomic Encyclopedia of Type Strains, Phase IV (KMG-IV): sequencing the most valuable type-strain genomes for metagenomic binning, comparative biology and taxonomic classification.</title>
        <authorList>
            <person name="Goeker M."/>
        </authorList>
    </citation>
    <scope>NUCLEOTIDE SEQUENCE [LARGE SCALE GENOMIC DNA]</scope>
    <source>
        <strain evidence="2 3">DSM 4134</strain>
    </source>
</reference>
<comment type="caution">
    <text evidence="2">The sequence shown here is derived from an EMBL/GenBank/DDBJ whole genome shotgun (WGS) entry which is preliminary data.</text>
</comment>
<keyword evidence="1" id="KW-1133">Transmembrane helix</keyword>
<organism evidence="2 3">
    <name type="scientific">Marinoscillum furvescens DSM 4134</name>
    <dbReference type="NCBI Taxonomy" id="1122208"/>
    <lineage>
        <taxon>Bacteria</taxon>
        <taxon>Pseudomonadati</taxon>
        <taxon>Bacteroidota</taxon>
        <taxon>Cytophagia</taxon>
        <taxon>Cytophagales</taxon>
        <taxon>Reichenbachiellaceae</taxon>
        <taxon>Marinoscillum</taxon>
    </lineage>
</organism>
<keyword evidence="3" id="KW-1185">Reference proteome</keyword>
<keyword evidence="1" id="KW-0472">Membrane</keyword>
<feature type="transmembrane region" description="Helical" evidence="1">
    <location>
        <begin position="6"/>
        <end position="27"/>
    </location>
</feature>
<keyword evidence="1" id="KW-0812">Transmembrane</keyword>
<dbReference type="OrthoDB" id="2623622at2"/>
<dbReference type="EMBL" id="QREG01000019">
    <property type="protein sequence ID" value="RED94893.1"/>
    <property type="molecule type" value="Genomic_DNA"/>
</dbReference>
<sequence>MRIIKLALGFIAAVIICYLGFVAFIVFSEDIDNYLNRTDFNSESWKNWEETELTGCLRWDMTHSLTSNYELVGMTANQIIELLGTPSNQSDSNMSYYLGMARHGIDTGSLILELENGVVVDYRVSHG</sequence>